<evidence type="ECO:0000256" key="7">
    <source>
        <dbReference type="SAM" id="Phobius"/>
    </source>
</evidence>
<feature type="transmembrane region" description="Helical" evidence="7">
    <location>
        <begin position="188"/>
        <end position="209"/>
    </location>
</feature>
<feature type="transmembrane region" description="Helical" evidence="7">
    <location>
        <begin position="363"/>
        <end position="390"/>
    </location>
</feature>
<keyword evidence="10" id="KW-1185">Reference proteome</keyword>
<feature type="transmembrane region" description="Helical" evidence="7">
    <location>
        <begin position="323"/>
        <end position="343"/>
    </location>
</feature>
<dbReference type="RefSeq" id="WP_101641039.1">
    <property type="nucleotide sequence ID" value="NZ_PGUY01000021.1"/>
</dbReference>
<feature type="transmembrane region" description="Helical" evidence="7">
    <location>
        <begin position="64"/>
        <end position="83"/>
    </location>
</feature>
<feature type="transmembrane region" description="Helical" evidence="7">
    <location>
        <begin position="103"/>
        <end position="124"/>
    </location>
</feature>
<gene>
    <name evidence="9" type="ORF">CUU66_07385</name>
</gene>
<evidence type="ECO:0000256" key="5">
    <source>
        <dbReference type="ARBA" id="ARBA00023136"/>
    </source>
</evidence>
<feature type="domain" description="Na+/H+ antiporter NhaC-like C-terminal" evidence="8">
    <location>
        <begin position="155"/>
        <end position="468"/>
    </location>
</feature>
<comment type="subcellular location">
    <subcellularLocation>
        <location evidence="1">Cell membrane</location>
        <topology evidence="1">Multi-pass membrane protein</topology>
    </subcellularLocation>
</comment>
<dbReference type="Proteomes" id="UP000234748">
    <property type="component" value="Unassembled WGS sequence"/>
</dbReference>
<dbReference type="AlphaFoldDB" id="A0A2N5M800"/>
<feature type="transmembrane region" description="Helical" evidence="7">
    <location>
        <begin position="253"/>
        <end position="272"/>
    </location>
</feature>
<feature type="transmembrane region" description="Helical" evidence="7">
    <location>
        <begin position="454"/>
        <end position="471"/>
    </location>
</feature>
<dbReference type="Pfam" id="PF03553">
    <property type="entry name" value="Na_H_antiporter"/>
    <property type="match status" value="1"/>
</dbReference>
<keyword evidence="5 7" id="KW-0472">Membrane</keyword>
<dbReference type="GO" id="GO:0005886">
    <property type="term" value="C:plasma membrane"/>
    <property type="evidence" value="ECO:0007669"/>
    <property type="project" value="UniProtKB-SubCell"/>
</dbReference>
<comment type="caution">
    <text evidence="9">The sequence shown here is derived from an EMBL/GenBank/DDBJ whole genome shotgun (WGS) entry which is preliminary data.</text>
</comment>
<name>A0A2N5M800_9BACI</name>
<dbReference type="PANTHER" id="PTHR43478">
    <property type="entry name" value="NA+/H+ ANTIPORTER-RELATED"/>
    <property type="match status" value="1"/>
</dbReference>
<evidence type="ECO:0000259" key="8">
    <source>
        <dbReference type="Pfam" id="PF03553"/>
    </source>
</evidence>
<evidence type="ECO:0000256" key="3">
    <source>
        <dbReference type="ARBA" id="ARBA00022692"/>
    </source>
</evidence>
<dbReference type="PANTHER" id="PTHR43478:SF1">
    <property type="entry name" value="NA+_H+ ANTIPORTER NHAC-LIKE C-TERMINAL DOMAIN-CONTAINING PROTEIN"/>
    <property type="match status" value="1"/>
</dbReference>
<evidence type="ECO:0000313" key="10">
    <source>
        <dbReference type="Proteomes" id="UP000234748"/>
    </source>
</evidence>
<evidence type="ECO:0000313" key="9">
    <source>
        <dbReference type="EMBL" id="PLT30477.1"/>
    </source>
</evidence>
<feature type="transmembrane region" description="Helical" evidence="7">
    <location>
        <begin position="145"/>
        <end position="168"/>
    </location>
</feature>
<feature type="transmembrane region" description="Helical" evidence="7">
    <location>
        <begin position="402"/>
        <end position="424"/>
    </location>
</feature>
<keyword evidence="3 7" id="KW-0812">Transmembrane</keyword>
<keyword evidence="4 7" id="KW-1133">Transmembrane helix</keyword>
<proteinExistence type="predicted"/>
<dbReference type="OrthoDB" id="9762978at2"/>
<reference evidence="9 10" key="1">
    <citation type="submission" date="2017-11" db="EMBL/GenBank/DDBJ databases">
        <title>Comparitive Functional Genomics of Dry Heat Resistant strains isolated from the Viking Spacecraft.</title>
        <authorList>
            <person name="Seuylemezian A."/>
            <person name="Cooper K."/>
            <person name="Vaishampayan P."/>
        </authorList>
    </citation>
    <scope>NUCLEOTIDE SEQUENCE [LARGE SCALE GENOMIC DNA]</scope>
    <source>
        <strain evidence="9 10">V1-29</strain>
    </source>
</reference>
<feature type="transmembrane region" description="Helical" evidence="7">
    <location>
        <begin position="292"/>
        <end position="311"/>
    </location>
</feature>
<feature type="transmembrane region" description="Helical" evidence="7">
    <location>
        <begin position="24"/>
        <end position="43"/>
    </location>
</feature>
<sequence>MDSKWLSIVPFLIAIPIAMKTKQVLPGLFAGLLVGSYLLKPTLTGGLEEMIGYLVSGLIDPGNIRILLFLYAFSGLIGMIKISGGIRGFVEEASTRIHTKREALILTYLSTLGTFAAPSFRFVTIAPIMRALLKKVKMSTQELGFVIETTATPVIVLIPIATAFVGYMTSIVDLAVKNEHIHADPYRLFIQSIPFNFFSFVMILVGIYLSFFHRSKSTEDTDPTMIGKESESDEDDWHSCDPAVGKDLPSKPWNLLIPLALIVSLTLVFTWWDGYQKEKGVLGAFIKADVMMAMLAALLLTSILAFVWLRIQKMKTAELLNSFIIGGNEMMSVIVLLAVVWGLSSVTEKLGFTEFITEHAGWIPPSVVVPILFLFGGAISYFIGSAWGTWGILMPLGVSMSYAAHISLPLVIGAVFASGTFGAFASPLSDDTNTIARILNLSVMKYARYKLKPALIAAGITALLYGVTVLFM</sequence>
<feature type="region of interest" description="Disordered" evidence="6">
    <location>
        <begin position="217"/>
        <end position="237"/>
    </location>
</feature>
<dbReference type="EMBL" id="PGUY01000021">
    <property type="protein sequence ID" value="PLT30477.1"/>
    <property type="molecule type" value="Genomic_DNA"/>
</dbReference>
<evidence type="ECO:0000256" key="2">
    <source>
        <dbReference type="ARBA" id="ARBA00022475"/>
    </source>
</evidence>
<evidence type="ECO:0000256" key="4">
    <source>
        <dbReference type="ARBA" id="ARBA00022989"/>
    </source>
</evidence>
<accession>A0A2N5M800</accession>
<evidence type="ECO:0000256" key="6">
    <source>
        <dbReference type="SAM" id="MobiDB-lite"/>
    </source>
</evidence>
<organism evidence="9 10">
    <name type="scientific">Peribacillus deserti</name>
    <dbReference type="NCBI Taxonomy" id="673318"/>
    <lineage>
        <taxon>Bacteria</taxon>
        <taxon>Bacillati</taxon>
        <taxon>Bacillota</taxon>
        <taxon>Bacilli</taxon>
        <taxon>Bacillales</taxon>
        <taxon>Bacillaceae</taxon>
        <taxon>Peribacillus</taxon>
    </lineage>
</organism>
<dbReference type="InterPro" id="IPR018461">
    <property type="entry name" value="Na/H_Antiport_NhaC-like_C"/>
</dbReference>
<evidence type="ECO:0000256" key="1">
    <source>
        <dbReference type="ARBA" id="ARBA00004651"/>
    </source>
</evidence>
<keyword evidence="2" id="KW-1003">Cell membrane</keyword>
<protein>
    <submittedName>
        <fullName evidence="9">Sodium:proton antiporter</fullName>
    </submittedName>
</protein>